<keyword evidence="7" id="KW-0732">Signal</keyword>
<keyword evidence="25" id="KW-1185">Reference proteome</keyword>
<evidence type="ECO:0000259" key="21">
    <source>
        <dbReference type="PROSITE" id="PS50011"/>
    </source>
</evidence>
<comment type="caution">
    <text evidence="24">The sequence shown here is derived from an EMBL/GenBank/DDBJ whole genome shotgun (WGS) entry which is preliminary data.</text>
</comment>
<keyword evidence="18" id="KW-0863">Zinc-finger</keyword>
<accession>A0A4S4F2H5</accession>
<dbReference type="SUPFAM" id="SSF57756">
    <property type="entry name" value="Retrovirus zinc finger-like domains"/>
    <property type="match status" value="1"/>
</dbReference>
<evidence type="ECO:0000256" key="9">
    <source>
        <dbReference type="ARBA" id="ARBA00022777"/>
    </source>
</evidence>
<dbReference type="CDD" id="cd00028">
    <property type="entry name" value="B_lectin"/>
    <property type="match status" value="1"/>
</dbReference>
<keyword evidence="10" id="KW-0067">ATP-binding</keyword>
<dbReference type="SMART" id="SM00343">
    <property type="entry name" value="ZnF_C2HC"/>
    <property type="match status" value="3"/>
</dbReference>
<dbReference type="InterPro" id="IPR036875">
    <property type="entry name" value="Znf_CCHC_sf"/>
</dbReference>
<dbReference type="GO" id="GO:0006891">
    <property type="term" value="P:intra-Golgi vesicle-mediated transport"/>
    <property type="evidence" value="ECO:0007669"/>
    <property type="project" value="InterPro"/>
</dbReference>
<keyword evidence="18" id="KW-0479">Metal-binding</keyword>
<dbReference type="Pfam" id="PF20653">
    <property type="entry name" value="COG6_C"/>
    <property type="match status" value="1"/>
</dbReference>
<reference evidence="24 25" key="1">
    <citation type="journal article" date="2018" name="Proc. Natl. Acad. Sci. U.S.A.">
        <title>Draft genome sequence of Camellia sinensis var. sinensis provides insights into the evolution of the tea genome and tea quality.</title>
        <authorList>
            <person name="Wei C."/>
            <person name="Yang H."/>
            <person name="Wang S."/>
            <person name="Zhao J."/>
            <person name="Liu C."/>
            <person name="Gao L."/>
            <person name="Xia E."/>
            <person name="Lu Y."/>
            <person name="Tai Y."/>
            <person name="She G."/>
            <person name="Sun J."/>
            <person name="Cao H."/>
            <person name="Tong W."/>
            <person name="Gao Q."/>
            <person name="Li Y."/>
            <person name="Deng W."/>
            <person name="Jiang X."/>
            <person name="Wang W."/>
            <person name="Chen Q."/>
            <person name="Zhang S."/>
            <person name="Li H."/>
            <person name="Wu J."/>
            <person name="Wang P."/>
            <person name="Li P."/>
            <person name="Shi C."/>
            <person name="Zheng F."/>
            <person name="Jian J."/>
            <person name="Huang B."/>
            <person name="Shan D."/>
            <person name="Shi M."/>
            <person name="Fang C."/>
            <person name="Yue Y."/>
            <person name="Li F."/>
            <person name="Li D."/>
            <person name="Wei S."/>
            <person name="Han B."/>
            <person name="Jiang C."/>
            <person name="Yin Y."/>
            <person name="Xia T."/>
            <person name="Zhang Z."/>
            <person name="Bennetzen J.L."/>
            <person name="Zhao S."/>
            <person name="Wan X."/>
        </authorList>
    </citation>
    <scope>NUCLEOTIDE SEQUENCE [LARGE SCALE GENOMIC DNA]</scope>
    <source>
        <strain evidence="25">cv. Shuchazao</strain>
        <tissue evidence="24">Leaf</tissue>
    </source>
</reference>
<protein>
    <recommendedName>
        <fullName evidence="2">non-specific serine/threonine protein kinase</fullName>
        <ecNumber evidence="2">2.7.11.1</ecNumber>
    </recommendedName>
</protein>
<keyword evidence="6 20" id="KW-0812">Transmembrane</keyword>
<keyword evidence="12 20" id="KW-0472">Membrane</keyword>
<dbReference type="Pfam" id="PF07714">
    <property type="entry name" value="PK_Tyr_Ser-Thr"/>
    <property type="match status" value="1"/>
</dbReference>
<feature type="region of interest" description="Disordered" evidence="19">
    <location>
        <begin position="265"/>
        <end position="284"/>
    </location>
</feature>
<evidence type="ECO:0000256" key="4">
    <source>
        <dbReference type="ARBA" id="ARBA00022536"/>
    </source>
</evidence>
<evidence type="ECO:0000256" key="11">
    <source>
        <dbReference type="ARBA" id="ARBA00022989"/>
    </source>
</evidence>
<dbReference type="Gene3D" id="1.10.510.10">
    <property type="entry name" value="Transferase(Phosphotransferase) domain 1"/>
    <property type="match status" value="1"/>
</dbReference>
<feature type="domain" description="Protein kinase" evidence="21">
    <location>
        <begin position="844"/>
        <end position="1227"/>
    </location>
</feature>
<dbReference type="EC" id="2.7.11.1" evidence="2"/>
<dbReference type="InterPro" id="IPR011009">
    <property type="entry name" value="Kinase-like_dom_sf"/>
</dbReference>
<comment type="subcellular location">
    <subcellularLocation>
        <location evidence="1">Membrane</location>
        <topology evidence="1">Single-pass type I membrane protein</topology>
    </subcellularLocation>
</comment>
<dbReference type="GO" id="GO:0048544">
    <property type="term" value="P:recognition of pollen"/>
    <property type="evidence" value="ECO:0007669"/>
    <property type="project" value="InterPro"/>
</dbReference>
<keyword evidence="3" id="KW-0723">Serine/threonine-protein kinase</keyword>
<dbReference type="Gene3D" id="3.30.200.20">
    <property type="entry name" value="Phosphorylase Kinase, domain 1"/>
    <property type="match status" value="1"/>
</dbReference>
<evidence type="ECO:0000256" key="12">
    <source>
        <dbReference type="ARBA" id="ARBA00023136"/>
    </source>
</evidence>
<dbReference type="InterPro" id="IPR001878">
    <property type="entry name" value="Znf_CCHC"/>
</dbReference>
<name>A0A4S4F2H5_CAMSN</name>
<evidence type="ECO:0000259" key="23">
    <source>
        <dbReference type="PROSITE" id="PS50927"/>
    </source>
</evidence>
<evidence type="ECO:0000256" key="13">
    <source>
        <dbReference type="ARBA" id="ARBA00023157"/>
    </source>
</evidence>
<dbReference type="Pfam" id="PF01453">
    <property type="entry name" value="B_lectin"/>
    <property type="match status" value="1"/>
</dbReference>
<evidence type="ECO:0000256" key="17">
    <source>
        <dbReference type="ARBA" id="ARBA00048679"/>
    </source>
</evidence>
<evidence type="ECO:0000256" key="7">
    <source>
        <dbReference type="ARBA" id="ARBA00022729"/>
    </source>
</evidence>
<keyword evidence="8" id="KW-0547">Nucleotide-binding</keyword>
<gene>
    <name evidence="24" type="ORF">TEA_028155</name>
</gene>
<dbReference type="SUPFAM" id="SSF51110">
    <property type="entry name" value="alpha-D-mannose-specific plant lectins"/>
    <property type="match status" value="1"/>
</dbReference>
<keyword evidence="9" id="KW-0418">Kinase</keyword>
<dbReference type="EMBL" id="SDRB02000209">
    <property type="protein sequence ID" value="THG23690.1"/>
    <property type="molecule type" value="Genomic_DNA"/>
</dbReference>
<evidence type="ECO:0000256" key="8">
    <source>
        <dbReference type="ARBA" id="ARBA00022741"/>
    </source>
</evidence>
<keyword evidence="15" id="KW-0325">Glycoprotein</keyword>
<organism evidence="24 25">
    <name type="scientific">Camellia sinensis var. sinensis</name>
    <name type="common">China tea</name>
    <dbReference type="NCBI Taxonomy" id="542762"/>
    <lineage>
        <taxon>Eukaryota</taxon>
        <taxon>Viridiplantae</taxon>
        <taxon>Streptophyta</taxon>
        <taxon>Embryophyta</taxon>
        <taxon>Tracheophyta</taxon>
        <taxon>Spermatophyta</taxon>
        <taxon>Magnoliopsida</taxon>
        <taxon>eudicotyledons</taxon>
        <taxon>Gunneridae</taxon>
        <taxon>Pentapetalae</taxon>
        <taxon>asterids</taxon>
        <taxon>Ericales</taxon>
        <taxon>Theaceae</taxon>
        <taxon>Camellia</taxon>
    </lineage>
</organism>
<dbReference type="Gene3D" id="4.10.60.10">
    <property type="entry name" value="Zinc finger, CCHC-type"/>
    <property type="match status" value="1"/>
</dbReference>
<dbReference type="InterPro" id="IPR036426">
    <property type="entry name" value="Bulb-type_lectin_dom_sf"/>
</dbReference>
<dbReference type="InterPro" id="IPR000858">
    <property type="entry name" value="S_locus_glycoprot_dom"/>
</dbReference>
<dbReference type="InterPro" id="IPR048369">
    <property type="entry name" value="COG6_C"/>
</dbReference>
<feature type="transmembrane region" description="Helical" evidence="20">
    <location>
        <begin position="51"/>
        <end position="71"/>
    </location>
</feature>
<feature type="transmembrane region" description="Helical" evidence="20">
    <location>
        <begin position="783"/>
        <end position="806"/>
    </location>
</feature>
<evidence type="ECO:0000313" key="24">
    <source>
        <dbReference type="EMBL" id="THG23690.1"/>
    </source>
</evidence>
<feature type="domain" description="CCHC-type" evidence="22">
    <location>
        <begin position="1246"/>
        <end position="1261"/>
    </location>
</feature>
<evidence type="ECO:0000256" key="3">
    <source>
        <dbReference type="ARBA" id="ARBA00022527"/>
    </source>
</evidence>
<dbReference type="FunFam" id="3.30.200.20:FF:000059">
    <property type="entry name" value="S-receptor-like serine/threonine-protein kinase"/>
    <property type="match status" value="1"/>
</dbReference>
<feature type="domain" description="CCHC-type" evidence="22">
    <location>
        <begin position="1177"/>
        <end position="1192"/>
    </location>
</feature>
<evidence type="ECO:0000256" key="5">
    <source>
        <dbReference type="ARBA" id="ARBA00022679"/>
    </source>
</evidence>
<dbReference type="InterPro" id="IPR001480">
    <property type="entry name" value="Bulb-type_lectin_dom"/>
</dbReference>
<evidence type="ECO:0000256" key="15">
    <source>
        <dbReference type="ARBA" id="ARBA00023180"/>
    </source>
</evidence>
<dbReference type="InterPro" id="IPR051343">
    <property type="entry name" value="G-type_lectin_kinases/EP1-like"/>
</dbReference>
<dbReference type="Gene3D" id="2.90.10.10">
    <property type="entry name" value="Bulb-type lectin domain"/>
    <property type="match status" value="2"/>
</dbReference>
<comment type="catalytic activity">
    <reaction evidence="17">
        <text>L-seryl-[protein] + ATP = O-phospho-L-seryl-[protein] + ADP + H(+)</text>
        <dbReference type="Rhea" id="RHEA:17989"/>
        <dbReference type="Rhea" id="RHEA-COMP:9863"/>
        <dbReference type="Rhea" id="RHEA-COMP:11604"/>
        <dbReference type="ChEBI" id="CHEBI:15378"/>
        <dbReference type="ChEBI" id="CHEBI:29999"/>
        <dbReference type="ChEBI" id="CHEBI:30616"/>
        <dbReference type="ChEBI" id="CHEBI:83421"/>
        <dbReference type="ChEBI" id="CHEBI:456216"/>
        <dbReference type="EC" id="2.7.11.1"/>
    </reaction>
</comment>
<dbReference type="PROSITE" id="PS50927">
    <property type="entry name" value="BULB_LECTIN"/>
    <property type="match status" value="1"/>
</dbReference>
<feature type="domain" description="CCHC-type" evidence="22">
    <location>
        <begin position="1312"/>
        <end position="1326"/>
    </location>
</feature>
<evidence type="ECO:0000256" key="14">
    <source>
        <dbReference type="ARBA" id="ARBA00023170"/>
    </source>
</evidence>
<dbReference type="GO" id="GO:0008270">
    <property type="term" value="F:zinc ion binding"/>
    <property type="evidence" value="ECO:0007669"/>
    <property type="project" value="UniProtKB-KW"/>
</dbReference>
<evidence type="ECO:0000256" key="19">
    <source>
        <dbReference type="SAM" id="MobiDB-lite"/>
    </source>
</evidence>
<comment type="catalytic activity">
    <reaction evidence="16">
        <text>L-threonyl-[protein] + ATP = O-phospho-L-threonyl-[protein] + ADP + H(+)</text>
        <dbReference type="Rhea" id="RHEA:46608"/>
        <dbReference type="Rhea" id="RHEA-COMP:11060"/>
        <dbReference type="Rhea" id="RHEA-COMP:11605"/>
        <dbReference type="ChEBI" id="CHEBI:15378"/>
        <dbReference type="ChEBI" id="CHEBI:30013"/>
        <dbReference type="ChEBI" id="CHEBI:30616"/>
        <dbReference type="ChEBI" id="CHEBI:61977"/>
        <dbReference type="ChEBI" id="CHEBI:456216"/>
        <dbReference type="EC" id="2.7.11.1"/>
    </reaction>
</comment>
<dbReference type="SMART" id="SM00108">
    <property type="entry name" value="B_lectin"/>
    <property type="match status" value="1"/>
</dbReference>
<evidence type="ECO:0000259" key="22">
    <source>
        <dbReference type="PROSITE" id="PS50158"/>
    </source>
</evidence>
<dbReference type="GO" id="GO:0017119">
    <property type="term" value="C:Golgi transport complex"/>
    <property type="evidence" value="ECO:0007669"/>
    <property type="project" value="InterPro"/>
</dbReference>
<evidence type="ECO:0000256" key="20">
    <source>
        <dbReference type="SAM" id="Phobius"/>
    </source>
</evidence>
<dbReference type="GO" id="GO:0003676">
    <property type="term" value="F:nucleic acid binding"/>
    <property type="evidence" value="ECO:0007669"/>
    <property type="project" value="InterPro"/>
</dbReference>
<dbReference type="SMART" id="SM01087">
    <property type="entry name" value="COG6"/>
    <property type="match status" value="1"/>
</dbReference>
<keyword evidence="4" id="KW-0245">EGF-like domain</keyword>
<evidence type="ECO:0000256" key="18">
    <source>
        <dbReference type="PROSITE-ProRule" id="PRU00047"/>
    </source>
</evidence>
<sequence length="1331" mass="146584">MLLLGATVLTGIVLIEGMIPYVSESFAKIIFMSNSLTFMMVDVWSKQNPFIHMSFWGLFTFTVAYLPWALASERELVLALLDPDAMFDSGPAARRFSSKGLESDIGKNETDLTFVLDRIFEGVCRPFKVRIEQVLQSQPSIIISYKLSNTLEFYSYTISDLLGRETALCNTLWALKDASQKTFFDILKTREEKLLRYPPLAAVDLSPPPAVREGVPVLLEIIETDDGMMVPASGKKSDFDPVISALLDPIIQICEQAAEAHKSKGAIPSFRRNRTTSDPSQLSKSPVDAILANNNTLATSQIAFQVLVKALVSMDPAYCMVPNISSVAYSVGSSLDIVGRQVAELFLFLAIEAQKKTSNLISLGSFLSPLSKPNSWLSPSGLFAFGFYPERNGFAVGIWIIGNPNNTVVWTANRDYPPVSSNSTIEFTRDGRLILNHTQQGTELAIADFTTLSRVLSASMLDSGNFLIYNNDSSVIWQSCDFPTDTILGNQTLFHGQRLVSSASSSFDHSSGRYRLQMQVDGNLVAFPINCSDSDFAYASASESSLLGVNGYYNLTITISSLRLLTLAKASASGASPLVIIYRATLDDDGIFRLYSHRFASHSTSSNVLIEWSMLQDHCKVYGFCGFNSYCSITTGTQADCYCYPGFVLVNPSKKALGCYMNFTEQHCRNKEGFGLVNITTSEKLRWFGLAYSIVPANNKEDCKKSCLEDCRCGAAMYVSGQCNKHKLPLRYGTRNLSDSDTYTAFVKFTSTTAPAKIPNQIAPDSPSGPTVVTENKGHLISILAGSLGSLACLCIVIAISSFFWYRHRVHKYKKLSDNAKLGLSIDEFGLRSFSYNELEEATQGFREEMGKGSSGTVYKGTLVSGGGNKNIAVKRLDNIVEEEGDVEFQFQIEVTAIRRTHHRNLVRLLGFCVEGRRKLLVYEYMNNGSLADVLFKDDTSRHPGWKETVKIALDIARGILYLHEECEACIVHCGIKPQNILMDDSWTAKISDFVLLEKHLINAVSNQNSSNASGLSLSRNEIRKMPRRGNFDFPPSTREELRKQFVELRQGTTPLVQFEAWFANLSRFAPELVEMEELRCAEFESRLCDGIRGKIAGSWRRSYSALVGAAAHIEVAVLAMGQSGEEAISATPITQGVGRPFKRQRVLNTQHGGRSRATFPMSDLGSRGSKQRSVTCFRCGLLGHKSSVCPQRKRAGLAVQLLVVPSALPNQPGFRSTGSSVGRQLLGPPSAQTLNPSRAWELFTCWVCNQPGHIRRFCTQQGASLGVLQPSQVQPYSTGQEQYRFGGQLGQISRASGESSSQIPVREISGCSRCGQMGHASSSCPWLVSS</sequence>
<dbReference type="STRING" id="542762.A0A4S4F2H5"/>
<dbReference type="Proteomes" id="UP000306102">
    <property type="component" value="Unassembled WGS sequence"/>
</dbReference>
<evidence type="ECO:0000256" key="1">
    <source>
        <dbReference type="ARBA" id="ARBA00004479"/>
    </source>
</evidence>
<dbReference type="Pfam" id="PF00954">
    <property type="entry name" value="S_locus_glycop"/>
    <property type="match status" value="1"/>
</dbReference>
<evidence type="ECO:0000256" key="10">
    <source>
        <dbReference type="ARBA" id="ARBA00022840"/>
    </source>
</evidence>
<evidence type="ECO:0000256" key="16">
    <source>
        <dbReference type="ARBA" id="ARBA00047899"/>
    </source>
</evidence>
<dbReference type="PROSITE" id="PS50011">
    <property type="entry name" value="PROTEIN_KINASE_DOM"/>
    <property type="match status" value="1"/>
</dbReference>
<evidence type="ECO:0000256" key="6">
    <source>
        <dbReference type="ARBA" id="ARBA00022692"/>
    </source>
</evidence>
<evidence type="ECO:0000313" key="25">
    <source>
        <dbReference type="Proteomes" id="UP000306102"/>
    </source>
</evidence>
<dbReference type="InterPro" id="IPR001245">
    <property type="entry name" value="Ser-Thr/Tyr_kinase_cat_dom"/>
</dbReference>
<proteinExistence type="predicted"/>
<keyword evidence="5" id="KW-0808">Transferase</keyword>
<keyword evidence="14" id="KW-0675">Receptor</keyword>
<dbReference type="GO" id="GO:0005524">
    <property type="term" value="F:ATP binding"/>
    <property type="evidence" value="ECO:0007669"/>
    <property type="project" value="UniProtKB-KW"/>
</dbReference>
<dbReference type="GO" id="GO:0016020">
    <property type="term" value="C:membrane"/>
    <property type="evidence" value="ECO:0007669"/>
    <property type="project" value="UniProtKB-SubCell"/>
</dbReference>
<dbReference type="PANTHER" id="PTHR47976">
    <property type="entry name" value="G-TYPE LECTIN S-RECEPTOR-LIKE SERINE/THREONINE-PROTEIN KINASE SD2-5"/>
    <property type="match status" value="1"/>
</dbReference>
<feature type="domain" description="Bulb-type lectin" evidence="23">
    <location>
        <begin position="361"/>
        <end position="481"/>
    </location>
</feature>
<dbReference type="InterPro" id="IPR000719">
    <property type="entry name" value="Prot_kinase_dom"/>
</dbReference>
<dbReference type="PANTHER" id="PTHR47976:SF49">
    <property type="entry name" value="RECEPTOR-LIKE SERINE_THREONINE-PROTEIN KINASE"/>
    <property type="match status" value="1"/>
</dbReference>
<dbReference type="InterPro" id="IPR010490">
    <property type="entry name" value="COG6"/>
</dbReference>
<dbReference type="SUPFAM" id="SSF56112">
    <property type="entry name" value="Protein kinase-like (PK-like)"/>
    <property type="match status" value="1"/>
</dbReference>
<keyword evidence="11 20" id="KW-1133">Transmembrane helix</keyword>
<keyword evidence="18" id="KW-0862">Zinc</keyword>
<evidence type="ECO:0000256" key="2">
    <source>
        <dbReference type="ARBA" id="ARBA00012513"/>
    </source>
</evidence>
<dbReference type="PROSITE" id="PS50158">
    <property type="entry name" value="ZF_CCHC"/>
    <property type="match status" value="3"/>
</dbReference>
<keyword evidence="13" id="KW-1015">Disulfide bond</keyword>
<dbReference type="GO" id="GO:0004674">
    <property type="term" value="F:protein serine/threonine kinase activity"/>
    <property type="evidence" value="ECO:0007669"/>
    <property type="project" value="UniProtKB-KW"/>
</dbReference>